<gene>
    <name evidence="1" type="ORF">NIES267_42550</name>
</gene>
<protein>
    <submittedName>
        <fullName evidence="1">Uncharacterized protein</fullName>
    </submittedName>
</protein>
<dbReference type="Proteomes" id="UP000218418">
    <property type="component" value="Chromosome"/>
</dbReference>
<accession>A0A1Z4LUK9</accession>
<dbReference type="AlphaFoldDB" id="A0A1Z4LUK9"/>
<evidence type="ECO:0000313" key="1">
    <source>
        <dbReference type="EMBL" id="BAY84758.1"/>
    </source>
</evidence>
<sequence length="38" mass="4639">MRSYELWDFRFWESLCGNILLDKPLSGLRIENKGFQEF</sequence>
<keyword evidence="2" id="KW-1185">Reference proteome</keyword>
<proteinExistence type="predicted"/>
<name>A0A1Z4LUK9_9CYAN</name>
<organism evidence="1 2">
    <name type="scientific">Calothrix parasitica NIES-267</name>
    <dbReference type="NCBI Taxonomy" id="1973488"/>
    <lineage>
        <taxon>Bacteria</taxon>
        <taxon>Bacillati</taxon>
        <taxon>Cyanobacteriota</taxon>
        <taxon>Cyanophyceae</taxon>
        <taxon>Nostocales</taxon>
        <taxon>Calotrichaceae</taxon>
        <taxon>Calothrix</taxon>
    </lineage>
</organism>
<dbReference type="EMBL" id="AP018227">
    <property type="protein sequence ID" value="BAY84758.1"/>
    <property type="molecule type" value="Genomic_DNA"/>
</dbReference>
<reference evidence="1 2" key="1">
    <citation type="submission" date="2017-06" db="EMBL/GenBank/DDBJ databases">
        <title>Genome sequencing of cyanobaciteial culture collection at National Institute for Environmental Studies (NIES).</title>
        <authorList>
            <person name="Hirose Y."/>
            <person name="Shimura Y."/>
            <person name="Fujisawa T."/>
            <person name="Nakamura Y."/>
            <person name="Kawachi M."/>
        </authorList>
    </citation>
    <scope>NUCLEOTIDE SEQUENCE [LARGE SCALE GENOMIC DNA]</scope>
    <source>
        <strain evidence="1 2">NIES-267</strain>
    </source>
</reference>
<evidence type="ECO:0000313" key="2">
    <source>
        <dbReference type="Proteomes" id="UP000218418"/>
    </source>
</evidence>